<evidence type="ECO:0000256" key="8">
    <source>
        <dbReference type="ARBA" id="ARBA00023002"/>
    </source>
</evidence>
<evidence type="ECO:0000256" key="9">
    <source>
        <dbReference type="ARBA" id="ARBA00023004"/>
    </source>
</evidence>
<keyword evidence="5" id="KW-0812">Transmembrane</keyword>
<keyword evidence="13" id="KW-1185">Reference proteome</keyword>
<dbReference type="GO" id="GO:0004497">
    <property type="term" value="F:monooxygenase activity"/>
    <property type="evidence" value="ECO:0007669"/>
    <property type="project" value="UniProtKB-KW"/>
</dbReference>
<accession>A0A7J7MJ87</accession>
<dbReference type="PANTHER" id="PTHR47953">
    <property type="entry name" value="OS08G0105600 PROTEIN"/>
    <property type="match status" value="1"/>
</dbReference>
<dbReference type="GO" id="GO:0016705">
    <property type="term" value="F:oxidoreductase activity, acting on paired donors, with incorporation or reduction of molecular oxygen"/>
    <property type="evidence" value="ECO:0007669"/>
    <property type="project" value="InterPro"/>
</dbReference>
<keyword evidence="7" id="KW-1133">Transmembrane helix</keyword>
<protein>
    <submittedName>
        <fullName evidence="12">Uncharacterized protein</fullName>
    </submittedName>
</protein>
<dbReference type="PANTHER" id="PTHR47953:SF19">
    <property type="entry name" value="OS06G0641600 PROTEIN"/>
    <property type="match status" value="1"/>
</dbReference>
<dbReference type="Gene3D" id="1.10.630.10">
    <property type="entry name" value="Cytochrome P450"/>
    <property type="match status" value="1"/>
</dbReference>
<dbReference type="SUPFAM" id="SSF48264">
    <property type="entry name" value="Cytochrome P450"/>
    <property type="match status" value="1"/>
</dbReference>
<comment type="subcellular location">
    <subcellularLocation>
        <location evidence="2">Membrane</location>
        <topology evidence="2">Single-pass membrane protein</topology>
    </subcellularLocation>
</comment>
<dbReference type="InterPro" id="IPR052306">
    <property type="entry name" value="CYP450_71D"/>
</dbReference>
<evidence type="ECO:0000313" key="13">
    <source>
        <dbReference type="Proteomes" id="UP000541444"/>
    </source>
</evidence>
<dbReference type="GO" id="GO:0016020">
    <property type="term" value="C:membrane"/>
    <property type="evidence" value="ECO:0007669"/>
    <property type="project" value="UniProtKB-SubCell"/>
</dbReference>
<keyword evidence="8" id="KW-0560">Oxidoreductase</keyword>
<evidence type="ECO:0000256" key="4">
    <source>
        <dbReference type="ARBA" id="ARBA00022617"/>
    </source>
</evidence>
<dbReference type="OrthoDB" id="2789670at2759"/>
<evidence type="ECO:0000256" key="11">
    <source>
        <dbReference type="ARBA" id="ARBA00023136"/>
    </source>
</evidence>
<evidence type="ECO:0000256" key="3">
    <source>
        <dbReference type="ARBA" id="ARBA00010617"/>
    </source>
</evidence>
<keyword evidence="9" id="KW-0408">Iron</keyword>
<dbReference type="InterPro" id="IPR001128">
    <property type="entry name" value="Cyt_P450"/>
</dbReference>
<dbReference type="AlphaFoldDB" id="A0A7J7MJ87"/>
<comment type="similarity">
    <text evidence="3">Belongs to the cytochrome P450 family.</text>
</comment>
<dbReference type="GO" id="GO:0020037">
    <property type="term" value="F:heme binding"/>
    <property type="evidence" value="ECO:0007669"/>
    <property type="project" value="InterPro"/>
</dbReference>
<evidence type="ECO:0000256" key="10">
    <source>
        <dbReference type="ARBA" id="ARBA00023033"/>
    </source>
</evidence>
<keyword evidence="10" id="KW-0503">Monooxygenase</keyword>
<evidence type="ECO:0000256" key="5">
    <source>
        <dbReference type="ARBA" id="ARBA00022692"/>
    </source>
</evidence>
<dbReference type="PRINTS" id="PR00463">
    <property type="entry name" value="EP450I"/>
</dbReference>
<evidence type="ECO:0000256" key="7">
    <source>
        <dbReference type="ARBA" id="ARBA00022989"/>
    </source>
</evidence>
<evidence type="ECO:0000256" key="6">
    <source>
        <dbReference type="ARBA" id="ARBA00022723"/>
    </source>
</evidence>
<dbReference type="GO" id="GO:0005506">
    <property type="term" value="F:iron ion binding"/>
    <property type="evidence" value="ECO:0007669"/>
    <property type="project" value="InterPro"/>
</dbReference>
<reference evidence="12 13" key="1">
    <citation type="journal article" date="2020" name="IScience">
        <title>Genome Sequencing of the Endangered Kingdonia uniflora (Circaeasteraceae, Ranunculales) Reveals Potential Mechanisms of Evolutionary Specialization.</title>
        <authorList>
            <person name="Sun Y."/>
            <person name="Deng T."/>
            <person name="Zhang A."/>
            <person name="Moore M.J."/>
            <person name="Landis J.B."/>
            <person name="Lin N."/>
            <person name="Zhang H."/>
            <person name="Zhang X."/>
            <person name="Huang J."/>
            <person name="Zhang X."/>
            <person name="Sun H."/>
            <person name="Wang H."/>
        </authorList>
    </citation>
    <scope>NUCLEOTIDE SEQUENCE [LARGE SCALE GENOMIC DNA]</scope>
    <source>
        <strain evidence="12">TB1705</strain>
        <tissue evidence="12">Leaf</tissue>
    </source>
</reference>
<dbReference type="EMBL" id="JACGCM010001447">
    <property type="protein sequence ID" value="KAF6154985.1"/>
    <property type="molecule type" value="Genomic_DNA"/>
</dbReference>
<dbReference type="Proteomes" id="UP000541444">
    <property type="component" value="Unassembled WGS sequence"/>
</dbReference>
<keyword evidence="6" id="KW-0479">Metal-binding</keyword>
<evidence type="ECO:0000313" key="12">
    <source>
        <dbReference type="EMBL" id="KAF6154985.1"/>
    </source>
</evidence>
<dbReference type="GO" id="GO:0044550">
    <property type="term" value="P:secondary metabolite biosynthetic process"/>
    <property type="evidence" value="ECO:0007669"/>
    <property type="project" value="UniProtKB-ARBA"/>
</dbReference>
<feature type="non-terminal residue" evidence="12">
    <location>
        <position position="154"/>
    </location>
</feature>
<comment type="cofactor">
    <cofactor evidence="1">
        <name>heme</name>
        <dbReference type="ChEBI" id="CHEBI:30413"/>
    </cofactor>
</comment>
<keyword evidence="11" id="KW-0472">Membrane</keyword>
<keyword evidence="4" id="KW-0349">Heme</keyword>
<comment type="caution">
    <text evidence="12">The sequence shown here is derived from an EMBL/GenBank/DDBJ whole genome shotgun (WGS) entry which is preliminary data.</text>
</comment>
<name>A0A7J7MJ87_9MAGN</name>
<evidence type="ECO:0000256" key="1">
    <source>
        <dbReference type="ARBA" id="ARBA00001971"/>
    </source>
</evidence>
<evidence type="ECO:0000256" key="2">
    <source>
        <dbReference type="ARBA" id="ARBA00004167"/>
    </source>
</evidence>
<organism evidence="12 13">
    <name type="scientific">Kingdonia uniflora</name>
    <dbReference type="NCBI Taxonomy" id="39325"/>
    <lineage>
        <taxon>Eukaryota</taxon>
        <taxon>Viridiplantae</taxon>
        <taxon>Streptophyta</taxon>
        <taxon>Embryophyta</taxon>
        <taxon>Tracheophyta</taxon>
        <taxon>Spermatophyta</taxon>
        <taxon>Magnoliopsida</taxon>
        <taxon>Ranunculales</taxon>
        <taxon>Circaeasteraceae</taxon>
        <taxon>Kingdonia</taxon>
    </lineage>
</organism>
<gene>
    <name evidence="12" type="ORF">GIB67_004587</name>
</gene>
<dbReference type="Pfam" id="PF00067">
    <property type="entry name" value="p450"/>
    <property type="match status" value="1"/>
</dbReference>
<dbReference type="InterPro" id="IPR036396">
    <property type="entry name" value="Cyt_P450_sf"/>
</dbReference>
<sequence>CREYEDIVDVLLRLEKEQFGKIRFTKDHIKPILMDMYLAGSDTSSIILVWTMSELVKNPRVMKKVQEEVRCCVGKRENVDENDLDQLHYLKMVIKESLKIHPPGSVLIPRGCMSHCIINGYNIYPKHGFLLTSGQLQEIQYHGRTQKSSYQRGS</sequence>
<dbReference type="InterPro" id="IPR002401">
    <property type="entry name" value="Cyt_P450_E_grp-I"/>
</dbReference>
<proteinExistence type="inferred from homology"/>